<proteinExistence type="predicted"/>
<dbReference type="NCBIfam" id="NF047331">
    <property type="entry name" value="phage_HTJ"/>
    <property type="match status" value="1"/>
</dbReference>
<evidence type="ECO:0000256" key="1">
    <source>
        <dbReference type="SAM" id="MobiDB-lite"/>
    </source>
</evidence>
<dbReference type="EMBL" id="FXAK01000010">
    <property type="protein sequence ID" value="SMF90827.1"/>
    <property type="molecule type" value="Genomic_DNA"/>
</dbReference>
<name>A0A1X7HQ21_9PROT</name>
<evidence type="ECO:0000313" key="3">
    <source>
        <dbReference type="Proteomes" id="UP000192936"/>
    </source>
</evidence>
<evidence type="ECO:0000313" key="2">
    <source>
        <dbReference type="EMBL" id="SMF90827.1"/>
    </source>
</evidence>
<organism evidence="2 3">
    <name type="scientific">Azospirillum oryzae</name>
    <dbReference type="NCBI Taxonomy" id="286727"/>
    <lineage>
        <taxon>Bacteria</taxon>
        <taxon>Pseudomonadati</taxon>
        <taxon>Pseudomonadota</taxon>
        <taxon>Alphaproteobacteria</taxon>
        <taxon>Rhodospirillales</taxon>
        <taxon>Azospirillaceae</taxon>
        <taxon>Azospirillum</taxon>
    </lineage>
</organism>
<sequence length="71" mass="7607">MALTQTHLNTLVEAWAAGTTSVTIDGKRVDYRSMRDLETAIAVTAKVIGAPNPLHPAQPVSRTSVTKFSRG</sequence>
<dbReference type="RefSeq" id="WP_085091846.1">
    <property type="nucleotide sequence ID" value="NZ_FXAK01000010.1"/>
</dbReference>
<reference evidence="2 3" key="1">
    <citation type="submission" date="2017-04" db="EMBL/GenBank/DDBJ databases">
        <authorList>
            <person name="Afonso C.L."/>
            <person name="Miller P.J."/>
            <person name="Scott M.A."/>
            <person name="Spackman E."/>
            <person name="Goraichik I."/>
            <person name="Dimitrov K.M."/>
            <person name="Suarez D.L."/>
            <person name="Swayne D.E."/>
        </authorList>
    </citation>
    <scope>NUCLEOTIDE SEQUENCE [LARGE SCALE GENOMIC DNA]</scope>
    <source>
        <strain evidence="2 3">A2P</strain>
    </source>
</reference>
<protein>
    <submittedName>
        <fullName evidence="2">Uncharacterized protein</fullName>
    </submittedName>
</protein>
<dbReference type="OrthoDB" id="7581025at2"/>
<feature type="compositionally biased region" description="Polar residues" evidence="1">
    <location>
        <begin position="60"/>
        <end position="71"/>
    </location>
</feature>
<accession>A0A1X7HQ21</accession>
<dbReference type="AlphaFoldDB" id="A0A1X7HQ21"/>
<feature type="region of interest" description="Disordered" evidence="1">
    <location>
        <begin position="52"/>
        <end position="71"/>
    </location>
</feature>
<gene>
    <name evidence="2" type="ORF">SAMN02982917_0010</name>
</gene>
<dbReference type="STRING" id="286727.SAMN02982917_0010"/>
<dbReference type="Proteomes" id="UP000192936">
    <property type="component" value="Unassembled WGS sequence"/>
</dbReference>